<dbReference type="Pfam" id="PF04471">
    <property type="entry name" value="Mrr_cat"/>
    <property type="match status" value="1"/>
</dbReference>
<proteinExistence type="predicted"/>
<dbReference type="PROSITE" id="PS51913">
    <property type="entry name" value="HTH_HARE"/>
    <property type="match status" value="1"/>
</dbReference>
<organism evidence="4 5">
    <name type="scientific">Candidatus Wallbacteria bacterium GWC2_49_35</name>
    <dbReference type="NCBI Taxonomy" id="1817813"/>
    <lineage>
        <taxon>Bacteria</taxon>
        <taxon>Candidatus Walliibacteriota</taxon>
    </lineage>
</organism>
<name>A0A1F7WRP3_9BACT</name>
<reference evidence="4 5" key="1">
    <citation type="journal article" date="2016" name="Nat. Commun.">
        <title>Thousands of microbial genomes shed light on interconnected biogeochemical processes in an aquifer system.</title>
        <authorList>
            <person name="Anantharaman K."/>
            <person name="Brown C.T."/>
            <person name="Hug L.A."/>
            <person name="Sharon I."/>
            <person name="Castelle C.J."/>
            <person name="Probst A.J."/>
            <person name="Thomas B.C."/>
            <person name="Singh A."/>
            <person name="Wilkins M.J."/>
            <person name="Karaoz U."/>
            <person name="Brodie E.L."/>
            <person name="Williams K.H."/>
            <person name="Hubbard S.S."/>
            <person name="Banfield J.F."/>
        </authorList>
    </citation>
    <scope>NUCLEOTIDE SEQUENCE [LARGE SCALE GENOMIC DNA]</scope>
</reference>
<accession>A0A1F7WRP3</accession>
<dbReference type="SUPFAM" id="SSF52980">
    <property type="entry name" value="Restriction endonuclease-like"/>
    <property type="match status" value="1"/>
</dbReference>
<dbReference type="Gene3D" id="3.40.1350.10">
    <property type="match status" value="1"/>
</dbReference>
<protein>
    <recommendedName>
        <fullName evidence="3">HTH HARE-type domain-containing protein</fullName>
    </recommendedName>
</protein>
<evidence type="ECO:0000313" key="4">
    <source>
        <dbReference type="EMBL" id="OGM04795.1"/>
    </source>
</evidence>
<evidence type="ECO:0000259" key="3">
    <source>
        <dbReference type="PROSITE" id="PS51913"/>
    </source>
</evidence>
<evidence type="ECO:0000313" key="5">
    <source>
        <dbReference type="Proteomes" id="UP000178735"/>
    </source>
</evidence>
<dbReference type="STRING" id="1817813.A2008_00525"/>
<dbReference type="GO" id="GO:0003677">
    <property type="term" value="F:DNA binding"/>
    <property type="evidence" value="ECO:0007669"/>
    <property type="project" value="InterPro"/>
</dbReference>
<comment type="caution">
    <text evidence="4">The sequence shown here is derived from an EMBL/GenBank/DDBJ whole genome shotgun (WGS) entry which is preliminary data.</text>
</comment>
<dbReference type="Pfam" id="PF05066">
    <property type="entry name" value="HARE-HTH"/>
    <property type="match status" value="1"/>
</dbReference>
<gene>
    <name evidence="4" type="ORF">A2008_00525</name>
</gene>
<dbReference type="InterPro" id="IPR052906">
    <property type="entry name" value="Type_IV_Methyl-Rstrct_Enzyme"/>
</dbReference>
<dbReference type="PANTHER" id="PTHR30015:SF7">
    <property type="entry name" value="TYPE IV METHYL-DIRECTED RESTRICTION ENZYME ECOKMRR"/>
    <property type="match status" value="1"/>
</dbReference>
<dbReference type="Proteomes" id="UP000178735">
    <property type="component" value="Unassembled WGS sequence"/>
</dbReference>
<dbReference type="InterPro" id="IPR007759">
    <property type="entry name" value="Asxl_HARE-HTH"/>
</dbReference>
<evidence type="ECO:0000256" key="1">
    <source>
        <dbReference type="ARBA" id="ARBA00023163"/>
    </source>
</evidence>
<dbReference type="AlphaFoldDB" id="A0A1F7WRP3"/>
<dbReference type="GO" id="GO:0009307">
    <property type="term" value="P:DNA restriction-modification system"/>
    <property type="evidence" value="ECO:0007669"/>
    <property type="project" value="InterPro"/>
</dbReference>
<dbReference type="InterPro" id="IPR011856">
    <property type="entry name" value="tRNA_endonuc-like_dom_sf"/>
</dbReference>
<feature type="compositionally biased region" description="Polar residues" evidence="2">
    <location>
        <begin position="293"/>
        <end position="305"/>
    </location>
</feature>
<dbReference type="EMBL" id="MGFH01000135">
    <property type="protein sequence ID" value="OGM04795.1"/>
    <property type="molecule type" value="Genomic_DNA"/>
</dbReference>
<dbReference type="InterPro" id="IPR011335">
    <property type="entry name" value="Restrct_endonuc-II-like"/>
</dbReference>
<feature type="domain" description="HTH HARE-type" evidence="3">
    <location>
        <begin position="1"/>
        <end position="78"/>
    </location>
</feature>
<evidence type="ECO:0000256" key="2">
    <source>
        <dbReference type="SAM" id="MobiDB-lite"/>
    </source>
</evidence>
<keyword evidence="1" id="KW-0804">Transcription</keyword>
<feature type="region of interest" description="Disordered" evidence="2">
    <location>
        <begin position="286"/>
        <end position="328"/>
    </location>
</feature>
<dbReference type="InterPro" id="IPR007560">
    <property type="entry name" value="Restrct_endonuc_IV_Mrr"/>
</dbReference>
<dbReference type="GO" id="GO:0006355">
    <property type="term" value="P:regulation of DNA-templated transcription"/>
    <property type="evidence" value="ECO:0007669"/>
    <property type="project" value="InterPro"/>
</dbReference>
<dbReference type="PANTHER" id="PTHR30015">
    <property type="entry name" value="MRR RESTRICTION SYSTEM PROTEIN"/>
    <property type="match status" value="1"/>
</dbReference>
<sequence>MELLEAVKHVLIKNKKPLHFKEIAKVISAEKLIEKKGTQTLETVINAKLALEVRKAEKLKTHTDFLKLNNGMVGLKNYNEPAVEEPSAVTAEPLAAPAALQAEIPALPHFDSIEEYLNSNYAKIKAQFIEKLNKLPFLVFERLVENLLRDLGFAKYTVVNRRTDGGIDYAINFQNFLSNVNMLVVIRRWPQQRKYGVKNAEELVRVMANHKFNMGAVILFSEYEADVNEYIKANSPHPIALLTIDHLAAMLINRGVGVMKNPIDIFNINDNYISVLETEISQKIEKHKKNAAPNVSRNVKNTKPNNGRPAFYGHKKPHHFNKNNPQQQ</sequence>
<dbReference type="GO" id="GO:0015666">
    <property type="term" value="F:restriction endodeoxyribonuclease activity"/>
    <property type="evidence" value="ECO:0007669"/>
    <property type="project" value="TreeGrafter"/>
</dbReference>